<keyword evidence="4" id="KW-0808">Transferase</keyword>
<organism evidence="12 13">
    <name type="scientific">Acidiferrimicrobium australe</name>
    <dbReference type="NCBI Taxonomy" id="2664430"/>
    <lineage>
        <taxon>Bacteria</taxon>
        <taxon>Bacillati</taxon>
        <taxon>Actinomycetota</taxon>
        <taxon>Acidimicrobiia</taxon>
        <taxon>Acidimicrobiales</taxon>
        <taxon>Acidimicrobiaceae</taxon>
        <taxon>Acidiferrimicrobium</taxon>
    </lineage>
</organism>
<evidence type="ECO:0000256" key="1">
    <source>
        <dbReference type="ARBA" id="ARBA00004236"/>
    </source>
</evidence>
<evidence type="ECO:0000313" key="12">
    <source>
        <dbReference type="EMBL" id="MST34240.1"/>
    </source>
</evidence>
<dbReference type="PANTHER" id="PTHR32282">
    <property type="entry name" value="BINDING PROTEIN TRANSPEPTIDASE, PUTATIVE-RELATED"/>
    <property type="match status" value="1"/>
</dbReference>
<evidence type="ECO:0000256" key="7">
    <source>
        <dbReference type="ARBA" id="ARBA00023136"/>
    </source>
</evidence>
<keyword evidence="8" id="KW-0961">Cell wall biogenesis/degradation</keyword>
<dbReference type="Gene3D" id="1.10.3810.10">
    <property type="entry name" value="Biosynthetic peptidoglycan transglycosylase-like"/>
    <property type="match status" value="1"/>
</dbReference>
<evidence type="ECO:0000256" key="3">
    <source>
        <dbReference type="ARBA" id="ARBA00022676"/>
    </source>
</evidence>
<protein>
    <recommendedName>
        <fullName evidence="9">peptidoglycan glycosyltransferase</fullName>
        <ecNumber evidence="9">2.4.99.28</ecNumber>
    </recommendedName>
</protein>
<evidence type="ECO:0000256" key="4">
    <source>
        <dbReference type="ARBA" id="ARBA00022679"/>
    </source>
</evidence>
<dbReference type="SUPFAM" id="SSF53955">
    <property type="entry name" value="Lysozyme-like"/>
    <property type="match status" value="1"/>
</dbReference>
<proteinExistence type="predicted"/>
<dbReference type="InterPro" id="IPR050396">
    <property type="entry name" value="Glycosyltr_51/Transpeptidase"/>
</dbReference>
<keyword evidence="2" id="KW-1003">Cell membrane</keyword>
<evidence type="ECO:0000256" key="8">
    <source>
        <dbReference type="ARBA" id="ARBA00023316"/>
    </source>
</evidence>
<dbReference type="EMBL" id="WJHE01000910">
    <property type="protein sequence ID" value="MST34240.1"/>
    <property type="molecule type" value="Genomic_DNA"/>
</dbReference>
<keyword evidence="13" id="KW-1185">Reference proteome</keyword>
<evidence type="ECO:0000313" key="13">
    <source>
        <dbReference type="Proteomes" id="UP000437736"/>
    </source>
</evidence>
<dbReference type="InterPro" id="IPR023346">
    <property type="entry name" value="Lysozyme-like_dom_sf"/>
</dbReference>
<keyword evidence="7" id="KW-0472">Membrane</keyword>
<evidence type="ECO:0000259" key="11">
    <source>
        <dbReference type="Pfam" id="PF00912"/>
    </source>
</evidence>
<dbReference type="EC" id="2.4.99.28" evidence="9"/>
<dbReference type="InterPro" id="IPR036950">
    <property type="entry name" value="PBP_transglycosylase"/>
</dbReference>
<comment type="catalytic activity">
    <reaction evidence="10">
        <text>[GlcNAc-(1-&gt;4)-Mur2Ac(oyl-L-Ala-gamma-D-Glu-L-Lys-D-Ala-D-Ala)](n)-di-trans,octa-cis-undecaprenyl diphosphate + beta-D-GlcNAc-(1-&gt;4)-Mur2Ac(oyl-L-Ala-gamma-D-Glu-L-Lys-D-Ala-D-Ala)-di-trans,octa-cis-undecaprenyl diphosphate = [GlcNAc-(1-&gt;4)-Mur2Ac(oyl-L-Ala-gamma-D-Glu-L-Lys-D-Ala-D-Ala)](n+1)-di-trans,octa-cis-undecaprenyl diphosphate + di-trans,octa-cis-undecaprenyl diphosphate + H(+)</text>
        <dbReference type="Rhea" id="RHEA:23708"/>
        <dbReference type="Rhea" id="RHEA-COMP:9602"/>
        <dbReference type="Rhea" id="RHEA-COMP:9603"/>
        <dbReference type="ChEBI" id="CHEBI:15378"/>
        <dbReference type="ChEBI" id="CHEBI:58405"/>
        <dbReference type="ChEBI" id="CHEBI:60033"/>
        <dbReference type="ChEBI" id="CHEBI:78435"/>
        <dbReference type="EC" id="2.4.99.28"/>
    </reaction>
</comment>
<dbReference type="InterPro" id="IPR001264">
    <property type="entry name" value="Glyco_trans_51"/>
</dbReference>
<evidence type="ECO:0000256" key="10">
    <source>
        <dbReference type="ARBA" id="ARBA00049902"/>
    </source>
</evidence>
<gene>
    <name evidence="12" type="ORF">GHK86_16110</name>
</gene>
<accession>A0ABW9QWK9</accession>
<dbReference type="PANTHER" id="PTHR32282:SF11">
    <property type="entry name" value="PENICILLIN-BINDING PROTEIN 1B"/>
    <property type="match status" value="1"/>
</dbReference>
<dbReference type="Proteomes" id="UP000437736">
    <property type="component" value="Unassembled WGS sequence"/>
</dbReference>
<evidence type="ECO:0000256" key="2">
    <source>
        <dbReference type="ARBA" id="ARBA00022475"/>
    </source>
</evidence>
<sequence length="200" mass="21354">MQRLLAEHGGRPITAPPPPRLAASLVAAEDQYFYSDILVNVAEGAGRAGLALLRHRGDPGGSTIPQQLAKQLWPQHPGFVGVADDVGIGVKLGLRYSKPAILAMYLNAVYFGNGYWGVAAAAEGYFGRSPGRLDWAQASLLAGLPQAPSAYDPFRDLPLAKRRQRYVLDQLVSTGRLTAAQARRAYAAPLGLRVAVRPAA</sequence>
<keyword evidence="6" id="KW-0573">Peptidoglycan synthesis</keyword>
<name>A0ABW9QWK9_9ACTN</name>
<dbReference type="Pfam" id="PF00912">
    <property type="entry name" value="Transgly"/>
    <property type="match status" value="1"/>
</dbReference>
<feature type="domain" description="Glycosyl transferase family 51" evidence="11">
    <location>
        <begin position="18"/>
        <end position="171"/>
    </location>
</feature>
<keyword evidence="5" id="KW-0133">Cell shape</keyword>
<keyword evidence="3" id="KW-0328">Glycosyltransferase</keyword>
<comment type="caution">
    <text evidence="12">The sequence shown here is derived from an EMBL/GenBank/DDBJ whole genome shotgun (WGS) entry which is preliminary data.</text>
</comment>
<evidence type="ECO:0000256" key="6">
    <source>
        <dbReference type="ARBA" id="ARBA00022984"/>
    </source>
</evidence>
<comment type="subcellular location">
    <subcellularLocation>
        <location evidence="1">Cell membrane</location>
    </subcellularLocation>
</comment>
<evidence type="ECO:0000256" key="9">
    <source>
        <dbReference type="ARBA" id="ARBA00044770"/>
    </source>
</evidence>
<evidence type="ECO:0000256" key="5">
    <source>
        <dbReference type="ARBA" id="ARBA00022960"/>
    </source>
</evidence>
<reference evidence="12 13" key="1">
    <citation type="submission" date="2019-11" db="EMBL/GenBank/DDBJ databases">
        <title>Acidiferrimicrobium australis gen. nov., sp. nov., an acidophilic and obligately heterotrophic, member of the Actinobacteria that catalyses dissimilatory oxido- reduction of iron isolated from metal-rich acidic water in Chile.</title>
        <authorList>
            <person name="Gonzalez D."/>
            <person name="Huber K."/>
            <person name="Hedrich S."/>
            <person name="Rojas-Villalobos C."/>
            <person name="Quatrini R."/>
            <person name="Dinamarca M.A."/>
            <person name="Schwarz A."/>
            <person name="Canales C."/>
            <person name="Nancucheo I."/>
        </authorList>
    </citation>
    <scope>NUCLEOTIDE SEQUENCE [LARGE SCALE GENOMIC DNA]</scope>
    <source>
        <strain evidence="12 13">USS-CCA1</strain>
    </source>
</reference>